<feature type="non-terminal residue" evidence="2">
    <location>
        <position position="68"/>
    </location>
</feature>
<gene>
    <name evidence="2" type="ORF">NHX12_013002</name>
</gene>
<evidence type="ECO:0000256" key="1">
    <source>
        <dbReference type="SAM" id="MobiDB-lite"/>
    </source>
</evidence>
<dbReference type="EMBL" id="JANIIK010000117">
    <property type="protein sequence ID" value="KAJ3586606.1"/>
    <property type="molecule type" value="Genomic_DNA"/>
</dbReference>
<feature type="non-terminal residue" evidence="2">
    <location>
        <position position="1"/>
    </location>
</feature>
<sequence length="68" mass="7004">GRRMTTTTAAAGPKGPSGSRPPPPFLPPPVLRLAAVSRGRVGTSRRRVNNARTPGEDKVPSALLGTSC</sequence>
<feature type="region of interest" description="Disordered" evidence="1">
    <location>
        <begin position="1"/>
        <end position="68"/>
    </location>
</feature>
<feature type="compositionally biased region" description="Low complexity" evidence="1">
    <location>
        <begin position="31"/>
        <end position="42"/>
    </location>
</feature>
<name>A0A9Q0DFB4_9TELE</name>
<keyword evidence="3" id="KW-1185">Reference proteome</keyword>
<comment type="caution">
    <text evidence="2">The sequence shown here is derived from an EMBL/GenBank/DDBJ whole genome shotgun (WGS) entry which is preliminary data.</text>
</comment>
<proteinExistence type="predicted"/>
<organism evidence="2 3">
    <name type="scientific">Muraenolepis orangiensis</name>
    <name type="common">Patagonian moray cod</name>
    <dbReference type="NCBI Taxonomy" id="630683"/>
    <lineage>
        <taxon>Eukaryota</taxon>
        <taxon>Metazoa</taxon>
        <taxon>Chordata</taxon>
        <taxon>Craniata</taxon>
        <taxon>Vertebrata</taxon>
        <taxon>Euteleostomi</taxon>
        <taxon>Actinopterygii</taxon>
        <taxon>Neopterygii</taxon>
        <taxon>Teleostei</taxon>
        <taxon>Neoteleostei</taxon>
        <taxon>Acanthomorphata</taxon>
        <taxon>Zeiogadaria</taxon>
        <taxon>Gadariae</taxon>
        <taxon>Gadiformes</taxon>
        <taxon>Muraenolepidoidei</taxon>
        <taxon>Muraenolepididae</taxon>
        <taxon>Muraenolepis</taxon>
    </lineage>
</organism>
<evidence type="ECO:0000313" key="3">
    <source>
        <dbReference type="Proteomes" id="UP001148018"/>
    </source>
</evidence>
<protein>
    <submittedName>
        <fullName evidence="2">Uncharacterized protein</fullName>
    </submittedName>
</protein>
<reference evidence="2" key="1">
    <citation type="submission" date="2022-07" db="EMBL/GenBank/DDBJ databases">
        <title>Chromosome-level genome of Muraenolepis orangiensis.</title>
        <authorList>
            <person name="Kim J."/>
        </authorList>
    </citation>
    <scope>NUCLEOTIDE SEQUENCE</scope>
    <source>
        <strain evidence="2">KU_S4_2022</strain>
        <tissue evidence="2">Muscle</tissue>
    </source>
</reference>
<evidence type="ECO:0000313" key="2">
    <source>
        <dbReference type="EMBL" id="KAJ3586606.1"/>
    </source>
</evidence>
<dbReference type="Proteomes" id="UP001148018">
    <property type="component" value="Unassembled WGS sequence"/>
</dbReference>
<dbReference type="AlphaFoldDB" id="A0A9Q0DFB4"/>
<accession>A0A9Q0DFB4</accession>
<feature type="compositionally biased region" description="Pro residues" evidence="1">
    <location>
        <begin position="19"/>
        <end position="30"/>
    </location>
</feature>
<feature type="compositionally biased region" description="Low complexity" evidence="1">
    <location>
        <begin position="1"/>
        <end position="18"/>
    </location>
</feature>